<organism evidence="1 2">
    <name type="scientific">Trichuris muris</name>
    <name type="common">Mouse whipworm</name>
    <dbReference type="NCBI Taxonomy" id="70415"/>
    <lineage>
        <taxon>Eukaryota</taxon>
        <taxon>Metazoa</taxon>
        <taxon>Ecdysozoa</taxon>
        <taxon>Nematoda</taxon>
        <taxon>Enoplea</taxon>
        <taxon>Dorylaimia</taxon>
        <taxon>Trichinellida</taxon>
        <taxon>Trichuridae</taxon>
        <taxon>Trichuris</taxon>
    </lineage>
</organism>
<accession>A0A5S6Q8J8</accession>
<dbReference type="Proteomes" id="UP000046395">
    <property type="component" value="Unassembled WGS sequence"/>
</dbReference>
<evidence type="ECO:0000313" key="1">
    <source>
        <dbReference type="Proteomes" id="UP000046395"/>
    </source>
</evidence>
<protein>
    <submittedName>
        <fullName evidence="2">Uncharacterized protein</fullName>
    </submittedName>
</protein>
<keyword evidence="1" id="KW-1185">Reference proteome</keyword>
<dbReference type="AlphaFoldDB" id="A0A5S6Q8J8"/>
<proteinExistence type="predicted"/>
<reference evidence="2" key="1">
    <citation type="submission" date="2019-12" db="UniProtKB">
        <authorList>
            <consortium name="WormBaseParasite"/>
        </authorList>
    </citation>
    <scope>IDENTIFICATION</scope>
</reference>
<sequence>MPLVAKFLKDAVCAVGRPSAVRSTLTVDQRANGNFRTEPSCIGVYVKVYSISKSLIPPLISIFHVGCVALQRLNACLSLASVIHLGGLHAQASRIIGHRTAGQVDRSNLKGSA</sequence>
<dbReference type="WBParaSite" id="TMUE_1000003450.1">
    <property type="protein sequence ID" value="TMUE_1000003450.1"/>
    <property type="gene ID" value="WBGene00302479"/>
</dbReference>
<name>A0A5S6Q8J8_TRIMR</name>
<evidence type="ECO:0000313" key="2">
    <source>
        <dbReference type="WBParaSite" id="TMUE_1000003450.1"/>
    </source>
</evidence>